<dbReference type="PANTHER" id="PTHR48070:SF6">
    <property type="entry name" value="ESTERASE OVCA2"/>
    <property type="match status" value="1"/>
</dbReference>
<evidence type="ECO:0000313" key="4">
    <source>
        <dbReference type="Proteomes" id="UP001230268"/>
    </source>
</evidence>
<reference evidence="3" key="1">
    <citation type="submission" date="2023-08" db="EMBL/GenBank/DDBJ databases">
        <title>Draft sequence of the Babesia gibsoni genome.</title>
        <authorList>
            <person name="Yamagishi J.Y."/>
            <person name="Xuan X.X."/>
        </authorList>
    </citation>
    <scope>NUCLEOTIDE SEQUENCE</scope>
    <source>
        <strain evidence="3">Azabu</strain>
    </source>
</reference>
<comment type="caution">
    <text evidence="3">The sequence shown here is derived from an EMBL/GenBank/DDBJ whole genome shotgun (WGS) entry which is preliminary data.</text>
</comment>
<protein>
    <submittedName>
        <fullName evidence="3">Alpha/beta hydrolase like protein</fullName>
    </submittedName>
</protein>
<dbReference type="SUPFAM" id="SSF53474">
    <property type="entry name" value="alpha/beta-Hydrolases"/>
    <property type="match status" value="1"/>
</dbReference>
<gene>
    <name evidence="3" type="ORF">BgAZ_500710</name>
</gene>
<keyword evidence="4" id="KW-1185">Reference proteome</keyword>
<dbReference type="Gene3D" id="3.40.50.1820">
    <property type="entry name" value="alpha/beta hydrolase"/>
    <property type="match status" value="1"/>
</dbReference>
<dbReference type="GO" id="GO:0005737">
    <property type="term" value="C:cytoplasm"/>
    <property type="evidence" value="ECO:0007669"/>
    <property type="project" value="TreeGrafter"/>
</dbReference>
<evidence type="ECO:0000256" key="1">
    <source>
        <dbReference type="ARBA" id="ARBA00022801"/>
    </source>
</evidence>
<keyword evidence="1 3" id="KW-0378">Hydrolase</keyword>
<organism evidence="3 4">
    <name type="scientific">Babesia gibsoni</name>
    <dbReference type="NCBI Taxonomy" id="33632"/>
    <lineage>
        <taxon>Eukaryota</taxon>
        <taxon>Sar</taxon>
        <taxon>Alveolata</taxon>
        <taxon>Apicomplexa</taxon>
        <taxon>Aconoidasida</taxon>
        <taxon>Piroplasmida</taxon>
        <taxon>Babesiidae</taxon>
        <taxon>Babesia</taxon>
    </lineage>
</organism>
<dbReference type="InterPro" id="IPR005645">
    <property type="entry name" value="FSH-like_dom"/>
</dbReference>
<dbReference type="Proteomes" id="UP001230268">
    <property type="component" value="Unassembled WGS sequence"/>
</dbReference>
<dbReference type="GO" id="GO:0016787">
    <property type="term" value="F:hydrolase activity"/>
    <property type="evidence" value="ECO:0007669"/>
    <property type="project" value="UniProtKB-KW"/>
</dbReference>
<sequence>MKGMLRVVFLHGFTQTDETLRARSAVFRKKYAQYLDIKYVNSPHPLKIAPGFITNYEASMPDNKIIEMEDIARTNYVKEQGFKEAYGHTWYYTEKPGQCSLYQKHAEVIGLEESIKVIIDACKEHEADGIMGFSQGGMMTVLAAQRAMQDDSLGWKPKFAVLFGAASIRNEKVHKMAEEGVKMRIPSLHVVSEKDPYVRPERSYTLLKYFYEPELAFHDEGHSIPSNEASDKYTEFFRRIVDSGQQSREAVGPQA</sequence>
<feature type="domain" description="Serine hydrolase" evidence="2">
    <location>
        <begin position="1"/>
        <end position="228"/>
    </location>
</feature>
<dbReference type="PANTHER" id="PTHR48070">
    <property type="entry name" value="ESTERASE OVCA2"/>
    <property type="match status" value="1"/>
</dbReference>
<proteinExistence type="predicted"/>
<evidence type="ECO:0000313" key="3">
    <source>
        <dbReference type="EMBL" id="KAK1441739.1"/>
    </source>
</evidence>
<dbReference type="InterPro" id="IPR050593">
    <property type="entry name" value="LovG"/>
</dbReference>
<dbReference type="InterPro" id="IPR029058">
    <property type="entry name" value="AB_hydrolase_fold"/>
</dbReference>
<dbReference type="AlphaFoldDB" id="A0AAD8PCQ8"/>
<accession>A0AAD8PCQ8</accession>
<dbReference type="EMBL" id="JAVEPI010000005">
    <property type="protein sequence ID" value="KAK1441739.1"/>
    <property type="molecule type" value="Genomic_DNA"/>
</dbReference>
<name>A0AAD8PCQ8_BABGI</name>
<evidence type="ECO:0000259" key="2">
    <source>
        <dbReference type="Pfam" id="PF03959"/>
    </source>
</evidence>
<dbReference type="GO" id="GO:0005634">
    <property type="term" value="C:nucleus"/>
    <property type="evidence" value="ECO:0007669"/>
    <property type="project" value="TreeGrafter"/>
</dbReference>
<dbReference type="Pfam" id="PF03959">
    <property type="entry name" value="FSH1"/>
    <property type="match status" value="1"/>
</dbReference>